<organism evidence="2 3">
    <name type="scientific">Gymnopilus dilepis</name>
    <dbReference type="NCBI Taxonomy" id="231916"/>
    <lineage>
        <taxon>Eukaryota</taxon>
        <taxon>Fungi</taxon>
        <taxon>Dikarya</taxon>
        <taxon>Basidiomycota</taxon>
        <taxon>Agaricomycotina</taxon>
        <taxon>Agaricomycetes</taxon>
        <taxon>Agaricomycetidae</taxon>
        <taxon>Agaricales</taxon>
        <taxon>Agaricineae</taxon>
        <taxon>Hymenogastraceae</taxon>
        <taxon>Gymnopilus</taxon>
    </lineage>
</organism>
<accession>A0A409WU28</accession>
<reference evidence="2 3" key="1">
    <citation type="journal article" date="2018" name="Evol. Lett.">
        <title>Horizontal gene cluster transfer increased hallucinogenic mushroom diversity.</title>
        <authorList>
            <person name="Reynolds H.T."/>
            <person name="Vijayakumar V."/>
            <person name="Gluck-Thaler E."/>
            <person name="Korotkin H.B."/>
            <person name="Matheny P.B."/>
            <person name="Slot J.C."/>
        </authorList>
    </citation>
    <scope>NUCLEOTIDE SEQUENCE [LARGE SCALE GENOMIC DNA]</scope>
    <source>
        <strain evidence="2 3">SRW20</strain>
    </source>
</reference>
<feature type="compositionally biased region" description="Basic and acidic residues" evidence="1">
    <location>
        <begin position="21"/>
        <end position="32"/>
    </location>
</feature>
<protein>
    <submittedName>
        <fullName evidence="2">Uncharacterized protein</fullName>
    </submittedName>
</protein>
<keyword evidence="3" id="KW-1185">Reference proteome</keyword>
<dbReference type="InParanoid" id="A0A409WU28"/>
<dbReference type="EMBL" id="NHYE01004802">
    <property type="protein sequence ID" value="PPQ82030.1"/>
    <property type="molecule type" value="Genomic_DNA"/>
</dbReference>
<name>A0A409WU28_9AGAR</name>
<comment type="caution">
    <text evidence="2">The sequence shown here is derived from an EMBL/GenBank/DDBJ whole genome shotgun (WGS) entry which is preliminary data.</text>
</comment>
<evidence type="ECO:0000313" key="3">
    <source>
        <dbReference type="Proteomes" id="UP000284706"/>
    </source>
</evidence>
<feature type="compositionally biased region" description="Basic and acidic residues" evidence="1">
    <location>
        <begin position="1"/>
        <end position="10"/>
    </location>
</feature>
<dbReference type="AlphaFoldDB" id="A0A409WU28"/>
<evidence type="ECO:0000256" key="1">
    <source>
        <dbReference type="SAM" id="MobiDB-lite"/>
    </source>
</evidence>
<gene>
    <name evidence="2" type="ORF">CVT26_004354</name>
</gene>
<sequence>MARRKLEYRSIPRQGRYSIESGKERQDSRWKSETQTQSEDEVQRMRFRGDQSKNSQTAESKLTHGPRVRTSSDQVPERAMGALLRATIAQIIRMGLIPSAFQCPMMDAQIPSHLERWYTSMGAMEGWLATMTDDLGCCSMRGGLWTRFGA</sequence>
<feature type="region of interest" description="Disordered" evidence="1">
    <location>
        <begin position="1"/>
        <end position="76"/>
    </location>
</feature>
<dbReference type="Proteomes" id="UP000284706">
    <property type="component" value="Unassembled WGS sequence"/>
</dbReference>
<proteinExistence type="predicted"/>
<feature type="compositionally biased region" description="Basic and acidic residues" evidence="1">
    <location>
        <begin position="41"/>
        <end position="51"/>
    </location>
</feature>
<evidence type="ECO:0000313" key="2">
    <source>
        <dbReference type="EMBL" id="PPQ82030.1"/>
    </source>
</evidence>